<dbReference type="InterPro" id="IPR010982">
    <property type="entry name" value="Lambda_DNA-bd_dom_sf"/>
</dbReference>
<dbReference type="SMART" id="SM00530">
    <property type="entry name" value="HTH_XRE"/>
    <property type="match status" value="1"/>
</dbReference>
<gene>
    <name evidence="2" type="ORF">ACIBG2_01400</name>
</gene>
<comment type="caution">
    <text evidence="2">The sequence shown here is derived from an EMBL/GenBank/DDBJ whole genome shotgun (WGS) entry which is preliminary data.</text>
</comment>
<dbReference type="CDD" id="cd00093">
    <property type="entry name" value="HTH_XRE"/>
    <property type="match status" value="1"/>
</dbReference>
<dbReference type="PROSITE" id="PS50943">
    <property type="entry name" value="HTH_CROC1"/>
    <property type="match status" value="1"/>
</dbReference>
<evidence type="ECO:0000259" key="1">
    <source>
        <dbReference type="PROSITE" id="PS50943"/>
    </source>
</evidence>
<dbReference type="Pfam" id="PF13560">
    <property type="entry name" value="HTH_31"/>
    <property type="match status" value="1"/>
</dbReference>
<feature type="domain" description="HTH cro/C1-type" evidence="1">
    <location>
        <begin position="18"/>
        <end position="73"/>
    </location>
</feature>
<organism evidence="2 3">
    <name type="scientific">Nonomuraea typhae</name>
    <dbReference type="NCBI Taxonomy" id="2603600"/>
    <lineage>
        <taxon>Bacteria</taxon>
        <taxon>Bacillati</taxon>
        <taxon>Actinomycetota</taxon>
        <taxon>Actinomycetes</taxon>
        <taxon>Streptosporangiales</taxon>
        <taxon>Streptosporangiaceae</taxon>
        <taxon>Nonomuraea</taxon>
    </lineage>
</organism>
<keyword evidence="3" id="KW-1185">Reference proteome</keyword>
<dbReference type="Proteomes" id="UP001612741">
    <property type="component" value="Unassembled WGS sequence"/>
</dbReference>
<evidence type="ECO:0000313" key="2">
    <source>
        <dbReference type="EMBL" id="MFI6496007.1"/>
    </source>
</evidence>
<dbReference type="EMBL" id="JBITGY010000001">
    <property type="protein sequence ID" value="MFI6496007.1"/>
    <property type="molecule type" value="Genomic_DNA"/>
</dbReference>
<accession>A0ABW7YJW6</accession>
<reference evidence="2 3" key="1">
    <citation type="submission" date="2024-10" db="EMBL/GenBank/DDBJ databases">
        <title>The Natural Products Discovery Center: Release of the First 8490 Sequenced Strains for Exploring Actinobacteria Biosynthetic Diversity.</title>
        <authorList>
            <person name="Kalkreuter E."/>
            <person name="Kautsar S.A."/>
            <person name="Yang D."/>
            <person name="Bader C.D."/>
            <person name="Teijaro C.N."/>
            <person name="Fluegel L."/>
            <person name="Davis C.M."/>
            <person name="Simpson J.R."/>
            <person name="Lauterbach L."/>
            <person name="Steele A.D."/>
            <person name="Gui C."/>
            <person name="Meng S."/>
            <person name="Li G."/>
            <person name="Viehrig K."/>
            <person name="Ye F."/>
            <person name="Su P."/>
            <person name="Kiefer A.F."/>
            <person name="Nichols A."/>
            <person name="Cepeda A.J."/>
            <person name="Yan W."/>
            <person name="Fan B."/>
            <person name="Jiang Y."/>
            <person name="Adhikari A."/>
            <person name="Zheng C.-J."/>
            <person name="Schuster L."/>
            <person name="Cowan T.M."/>
            <person name="Smanski M.J."/>
            <person name="Chevrette M.G."/>
            <person name="De Carvalho L.P.S."/>
            <person name="Shen B."/>
        </authorList>
    </citation>
    <scope>NUCLEOTIDE SEQUENCE [LARGE SCALE GENOMIC DNA]</scope>
    <source>
        <strain evidence="2 3">NPDC050545</strain>
    </source>
</reference>
<proteinExistence type="predicted"/>
<dbReference type="InterPro" id="IPR043917">
    <property type="entry name" value="DUF5753"/>
</dbReference>
<evidence type="ECO:0000313" key="3">
    <source>
        <dbReference type="Proteomes" id="UP001612741"/>
    </source>
</evidence>
<name>A0ABW7YJW6_9ACTN</name>
<dbReference type="Gene3D" id="1.10.260.40">
    <property type="entry name" value="lambda repressor-like DNA-binding domains"/>
    <property type="match status" value="1"/>
</dbReference>
<dbReference type="Pfam" id="PF19054">
    <property type="entry name" value="DUF5753"/>
    <property type="match status" value="1"/>
</dbReference>
<dbReference type="SUPFAM" id="SSF47413">
    <property type="entry name" value="lambda repressor-like DNA-binding domains"/>
    <property type="match status" value="1"/>
</dbReference>
<dbReference type="InterPro" id="IPR001387">
    <property type="entry name" value="Cro/C1-type_HTH"/>
</dbReference>
<sequence length="286" mass="32576">MPSRTSPSVRRRILAARLKALRIAKNVNRKQAADHLGVAETTITRIENTTGKATIADVRSLLELYGVTDEGDREFLLQLARDAGKRDWYQKHKPVIPPQFETFFGLETESEELRSFELGFIPGLLQTADYYRAYLMTAPTAFPETSVDRMVEFRLARQERMLTADGPRLWMILDEAVLRRPVGGTAVMRDQLAQLRVRRESPNLTLQVYPFAAGAHQAMDGSFTIIQFPEKSHTDVVYLESQTDSRYLEAEDVVDRYNLVFNHLRANALSTEQTAALLTETERNIQ</sequence>
<protein>
    <submittedName>
        <fullName evidence="2">Helix-turn-helix domain-containing protein</fullName>
    </submittedName>
</protein>
<dbReference type="RefSeq" id="WP_397077865.1">
    <property type="nucleotide sequence ID" value="NZ_JBITGY010000001.1"/>
</dbReference>